<dbReference type="Proteomes" id="UP000271162">
    <property type="component" value="Unassembled WGS sequence"/>
</dbReference>
<organism evidence="3">
    <name type="scientific">Nippostrongylus brasiliensis</name>
    <name type="common">Rat hookworm</name>
    <dbReference type="NCBI Taxonomy" id="27835"/>
    <lineage>
        <taxon>Eukaryota</taxon>
        <taxon>Metazoa</taxon>
        <taxon>Ecdysozoa</taxon>
        <taxon>Nematoda</taxon>
        <taxon>Chromadorea</taxon>
        <taxon>Rhabditida</taxon>
        <taxon>Rhabditina</taxon>
        <taxon>Rhabditomorpha</taxon>
        <taxon>Strongyloidea</taxon>
        <taxon>Heligmosomidae</taxon>
        <taxon>Nippostrongylus</taxon>
    </lineage>
</organism>
<reference evidence="1 2" key="2">
    <citation type="submission" date="2018-11" db="EMBL/GenBank/DDBJ databases">
        <authorList>
            <consortium name="Pathogen Informatics"/>
        </authorList>
    </citation>
    <scope>NUCLEOTIDE SEQUENCE [LARGE SCALE GENOMIC DNA]</scope>
</reference>
<reference evidence="3" key="1">
    <citation type="submission" date="2017-02" db="UniProtKB">
        <authorList>
            <consortium name="WormBaseParasite"/>
        </authorList>
    </citation>
    <scope>IDENTIFICATION</scope>
</reference>
<evidence type="ECO:0000313" key="3">
    <source>
        <dbReference type="WBParaSite" id="NBR_0001745301-mRNA-1"/>
    </source>
</evidence>
<dbReference type="PANTHER" id="PTHR47331:SF5">
    <property type="entry name" value="RIBONUCLEASE H"/>
    <property type="match status" value="1"/>
</dbReference>
<protein>
    <submittedName>
        <fullName evidence="3">WGR domain-containing protein</fullName>
    </submittedName>
</protein>
<name>A0A0N4YKA1_NIPBR</name>
<sequence length="382" mass="43944">MINTFTNDDELTRWDKYWTMDSAGICEFTGTKNAEKAAINAQVEAFFNNTIEKRNDGYYVRLPYKDYHPPLPDNKQIATKRLKGVINMLRTNPKIMSDYNSTFQTQLEKGIIEEVSNSQTADGPITHYIPHHPVLTPHLNHAVNDQKLAQEIRDNLYVDNLILTATTPEALQYKITSSRQIFSEMEMNLREFVANKITLEKVIPQESCAKSKIQRVLGITWYAQEDSIHVECTWPLKENVTKRIVAQQIASIYDPLGWLIPLLTQAKHFQQTLWKHNYEWDSILPDELQTRWKAIQNNANDFKRIFPRRMLQHNNDYNLACVLGYFVLKALTNLIKHSLLLPLKTGTSGTDITRQYSATLISLIAFDDVPVPCRNGVSGFLA</sequence>
<dbReference type="OMA" id="IQNNAND"/>
<gene>
    <name evidence="1" type="ORF">NBR_LOCUS17454</name>
</gene>
<dbReference type="InterPro" id="IPR008042">
    <property type="entry name" value="Retrotrans_Pao"/>
</dbReference>
<dbReference type="PANTHER" id="PTHR47331">
    <property type="entry name" value="PHD-TYPE DOMAIN-CONTAINING PROTEIN"/>
    <property type="match status" value="1"/>
</dbReference>
<evidence type="ECO:0000313" key="2">
    <source>
        <dbReference type="Proteomes" id="UP000271162"/>
    </source>
</evidence>
<accession>A0A0N4YKA1</accession>
<keyword evidence="2" id="KW-1185">Reference proteome</keyword>
<proteinExistence type="predicted"/>
<dbReference type="AlphaFoldDB" id="A0A0N4YKA1"/>
<evidence type="ECO:0000313" key="1">
    <source>
        <dbReference type="EMBL" id="VDL81111.1"/>
    </source>
</evidence>
<dbReference type="EMBL" id="UYSL01022774">
    <property type="protein sequence ID" value="VDL81111.1"/>
    <property type="molecule type" value="Genomic_DNA"/>
</dbReference>
<dbReference type="Pfam" id="PF05380">
    <property type="entry name" value="Peptidase_A17"/>
    <property type="match status" value="1"/>
</dbReference>
<dbReference type="WBParaSite" id="NBR_0001745301-mRNA-1">
    <property type="protein sequence ID" value="NBR_0001745301-mRNA-1"/>
    <property type="gene ID" value="NBR_0001745301"/>
</dbReference>